<dbReference type="Gene3D" id="3.30.1340.20">
    <property type="entry name" value="3H domain"/>
    <property type="match status" value="1"/>
</dbReference>
<name>A0ABR7PF44_9FIRM</name>
<organism evidence="3 4">
    <name type="scientific">Blautia stercoris</name>
    <dbReference type="NCBI Taxonomy" id="871664"/>
    <lineage>
        <taxon>Bacteria</taxon>
        <taxon>Bacillati</taxon>
        <taxon>Bacillota</taxon>
        <taxon>Clostridia</taxon>
        <taxon>Lachnospirales</taxon>
        <taxon>Lachnospiraceae</taxon>
        <taxon>Blautia</taxon>
    </lineage>
</organism>
<dbReference type="EMBL" id="JACRTP010000012">
    <property type="protein sequence ID" value="MBC8630044.1"/>
    <property type="molecule type" value="Genomic_DNA"/>
</dbReference>
<dbReference type="InterPro" id="IPR026043">
    <property type="entry name" value="NadR"/>
</dbReference>
<dbReference type="SUPFAM" id="SSF75500">
    <property type="entry name" value="Putative transcriptional regulator TM1602, C-terminal domain"/>
    <property type="match status" value="1"/>
</dbReference>
<dbReference type="Proteomes" id="UP000661649">
    <property type="component" value="Unassembled WGS sequence"/>
</dbReference>
<accession>A0ABR7PF44</accession>
<gene>
    <name evidence="3" type="ORF">H8712_15810</name>
</gene>
<feature type="domain" description="3H" evidence="1">
    <location>
        <begin position="70"/>
        <end position="166"/>
    </location>
</feature>
<dbReference type="InterPro" id="IPR036390">
    <property type="entry name" value="WH_DNA-bd_sf"/>
</dbReference>
<dbReference type="SUPFAM" id="SSF46785">
    <property type="entry name" value="Winged helix' DNA-binding domain"/>
    <property type="match status" value="1"/>
</dbReference>
<dbReference type="RefSeq" id="WP_187559299.1">
    <property type="nucleotide sequence ID" value="NZ_JACRTP010000012.1"/>
</dbReference>
<dbReference type="Pfam" id="PF02829">
    <property type="entry name" value="3H"/>
    <property type="match status" value="1"/>
</dbReference>
<evidence type="ECO:0000313" key="3">
    <source>
        <dbReference type="EMBL" id="MBC8630044.1"/>
    </source>
</evidence>
<dbReference type="InterPro" id="IPR004173">
    <property type="entry name" value="3H_domain"/>
</dbReference>
<dbReference type="PANTHER" id="PTHR40068:SF1">
    <property type="entry name" value="TRANSCRIPTION REPRESSOR NIAR-RELATED"/>
    <property type="match status" value="1"/>
</dbReference>
<dbReference type="InterPro" id="IPR013196">
    <property type="entry name" value="HTH_11"/>
</dbReference>
<dbReference type="InterPro" id="IPR035922">
    <property type="entry name" value="3H_dom_sf"/>
</dbReference>
<dbReference type="Pfam" id="PF08279">
    <property type="entry name" value="HTH_11"/>
    <property type="match status" value="1"/>
</dbReference>
<keyword evidence="4" id="KW-1185">Reference proteome</keyword>
<proteinExistence type="predicted"/>
<dbReference type="InterPro" id="IPR036388">
    <property type="entry name" value="WH-like_DNA-bd_sf"/>
</dbReference>
<dbReference type="PANTHER" id="PTHR40068">
    <property type="entry name" value="TRANSCRIPTION REPRESSOR NIAR-RELATED"/>
    <property type="match status" value="1"/>
</dbReference>
<comment type="caution">
    <text evidence="3">The sequence shown here is derived from an EMBL/GenBank/DDBJ whole genome shotgun (WGS) entry which is preliminary data.</text>
</comment>
<dbReference type="Gene3D" id="1.10.10.10">
    <property type="entry name" value="Winged helix-like DNA-binding domain superfamily/Winged helix DNA-binding domain"/>
    <property type="match status" value="1"/>
</dbReference>
<sequence length="174" mass="19403">MNGEERRKEILKFIGQSPKPVSGTELAKQFDVSRQVIVQDVALLRAQNQDILSTHRGYVLQTPVFASRVIYVCHTDKEIQEELNLIVDCGGKVADVFINHKIYGCLSAELGLDSRKKIGDFVAKIESGQSSPLKNITSGYHYHTILADSERTLDDIEAELARRGFLAQVDSKIS</sequence>
<evidence type="ECO:0000259" key="1">
    <source>
        <dbReference type="Pfam" id="PF02829"/>
    </source>
</evidence>
<evidence type="ECO:0000313" key="4">
    <source>
        <dbReference type="Proteomes" id="UP000661649"/>
    </source>
</evidence>
<dbReference type="PIRSF" id="PIRSF037847">
    <property type="entry name" value="NiaR"/>
    <property type="match status" value="1"/>
</dbReference>
<reference evidence="3 4" key="1">
    <citation type="submission" date="2020-08" db="EMBL/GenBank/DDBJ databases">
        <title>Genome public.</title>
        <authorList>
            <person name="Liu C."/>
            <person name="Sun Q."/>
        </authorList>
    </citation>
    <scope>NUCLEOTIDE SEQUENCE [LARGE SCALE GENOMIC DNA]</scope>
    <source>
        <strain evidence="3 4">3_YM_SP_D4_24.mj</strain>
    </source>
</reference>
<evidence type="ECO:0000259" key="2">
    <source>
        <dbReference type="Pfam" id="PF08279"/>
    </source>
</evidence>
<feature type="domain" description="Helix-turn-helix type 11" evidence="2">
    <location>
        <begin position="6"/>
        <end position="58"/>
    </location>
</feature>
<protein>
    <submittedName>
        <fullName evidence="3">Transcription repressor NadR</fullName>
    </submittedName>
</protein>